<comment type="caution">
    <text evidence="1">The sequence shown here is derived from an EMBL/GenBank/DDBJ whole genome shotgun (WGS) entry which is preliminary data.</text>
</comment>
<dbReference type="EMBL" id="JAHQIW010007152">
    <property type="protein sequence ID" value="KAJ1372489.1"/>
    <property type="molecule type" value="Genomic_DNA"/>
</dbReference>
<dbReference type="AlphaFoldDB" id="A0AAD5RAC0"/>
<proteinExistence type="predicted"/>
<sequence>METLRRYSIVPNLIVVTEVAEARKSIRKTQRCLANLKTKIVALKRPEGTVAASRRAMYKIVTISIRISS</sequence>
<protein>
    <submittedName>
        <fullName evidence="1">Uncharacterized protein</fullName>
    </submittedName>
</protein>
<evidence type="ECO:0000313" key="1">
    <source>
        <dbReference type="EMBL" id="KAJ1372489.1"/>
    </source>
</evidence>
<accession>A0AAD5RAC0</accession>
<dbReference type="Proteomes" id="UP001196413">
    <property type="component" value="Unassembled WGS sequence"/>
</dbReference>
<evidence type="ECO:0000313" key="2">
    <source>
        <dbReference type="Proteomes" id="UP001196413"/>
    </source>
</evidence>
<keyword evidence="2" id="KW-1185">Reference proteome</keyword>
<reference evidence="1" key="1">
    <citation type="submission" date="2021-06" db="EMBL/GenBank/DDBJ databases">
        <title>Parelaphostrongylus tenuis whole genome reference sequence.</title>
        <authorList>
            <person name="Garwood T.J."/>
            <person name="Larsen P.A."/>
            <person name="Fountain-Jones N.M."/>
            <person name="Garbe J.R."/>
            <person name="Macchietto M.G."/>
            <person name="Kania S.A."/>
            <person name="Gerhold R.W."/>
            <person name="Richards J.E."/>
            <person name="Wolf T.M."/>
        </authorList>
    </citation>
    <scope>NUCLEOTIDE SEQUENCE</scope>
    <source>
        <strain evidence="1">MNPRO001-30</strain>
        <tissue evidence="1">Meninges</tissue>
    </source>
</reference>
<name>A0AAD5RAC0_PARTN</name>
<gene>
    <name evidence="1" type="ORF">KIN20_034661</name>
</gene>
<organism evidence="1 2">
    <name type="scientific">Parelaphostrongylus tenuis</name>
    <name type="common">Meningeal worm</name>
    <dbReference type="NCBI Taxonomy" id="148309"/>
    <lineage>
        <taxon>Eukaryota</taxon>
        <taxon>Metazoa</taxon>
        <taxon>Ecdysozoa</taxon>
        <taxon>Nematoda</taxon>
        <taxon>Chromadorea</taxon>
        <taxon>Rhabditida</taxon>
        <taxon>Rhabditina</taxon>
        <taxon>Rhabditomorpha</taxon>
        <taxon>Strongyloidea</taxon>
        <taxon>Metastrongylidae</taxon>
        <taxon>Parelaphostrongylus</taxon>
    </lineage>
</organism>